<evidence type="ECO:0000256" key="1">
    <source>
        <dbReference type="SAM" id="MobiDB-lite"/>
    </source>
</evidence>
<dbReference type="AlphaFoldDB" id="A0A392SJI6"/>
<feature type="region of interest" description="Disordered" evidence="1">
    <location>
        <begin position="1"/>
        <end position="35"/>
    </location>
</feature>
<feature type="non-terminal residue" evidence="2">
    <location>
        <position position="1"/>
    </location>
</feature>
<name>A0A392SJI6_9FABA</name>
<proteinExistence type="predicted"/>
<sequence length="35" mass="3461">GTGSSKKTSGGRGKGASASAQKVAQTSKTPAKRKR</sequence>
<keyword evidence="3" id="KW-1185">Reference proteome</keyword>
<protein>
    <submittedName>
        <fullName evidence="2">Replication factor C1</fullName>
    </submittedName>
</protein>
<dbReference type="EMBL" id="LXQA010388938">
    <property type="protein sequence ID" value="MCI48607.1"/>
    <property type="molecule type" value="Genomic_DNA"/>
</dbReference>
<organism evidence="2 3">
    <name type="scientific">Trifolium medium</name>
    <dbReference type="NCBI Taxonomy" id="97028"/>
    <lineage>
        <taxon>Eukaryota</taxon>
        <taxon>Viridiplantae</taxon>
        <taxon>Streptophyta</taxon>
        <taxon>Embryophyta</taxon>
        <taxon>Tracheophyta</taxon>
        <taxon>Spermatophyta</taxon>
        <taxon>Magnoliopsida</taxon>
        <taxon>eudicotyledons</taxon>
        <taxon>Gunneridae</taxon>
        <taxon>Pentapetalae</taxon>
        <taxon>rosids</taxon>
        <taxon>fabids</taxon>
        <taxon>Fabales</taxon>
        <taxon>Fabaceae</taxon>
        <taxon>Papilionoideae</taxon>
        <taxon>50 kb inversion clade</taxon>
        <taxon>NPAAA clade</taxon>
        <taxon>Hologalegina</taxon>
        <taxon>IRL clade</taxon>
        <taxon>Trifolieae</taxon>
        <taxon>Trifolium</taxon>
    </lineage>
</organism>
<evidence type="ECO:0000313" key="3">
    <source>
        <dbReference type="Proteomes" id="UP000265520"/>
    </source>
</evidence>
<comment type="caution">
    <text evidence="2">The sequence shown here is derived from an EMBL/GenBank/DDBJ whole genome shotgun (WGS) entry which is preliminary data.</text>
</comment>
<accession>A0A392SJI6</accession>
<reference evidence="2 3" key="1">
    <citation type="journal article" date="2018" name="Front. Plant Sci.">
        <title>Red Clover (Trifolium pratense) and Zigzag Clover (T. medium) - A Picture of Genomic Similarities and Differences.</title>
        <authorList>
            <person name="Dluhosova J."/>
            <person name="Istvanek J."/>
            <person name="Nedelnik J."/>
            <person name="Repkova J."/>
        </authorList>
    </citation>
    <scope>NUCLEOTIDE SEQUENCE [LARGE SCALE GENOMIC DNA]</scope>
    <source>
        <strain evidence="3">cv. 10/8</strain>
        <tissue evidence="2">Leaf</tissue>
    </source>
</reference>
<dbReference type="Proteomes" id="UP000265520">
    <property type="component" value="Unassembled WGS sequence"/>
</dbReference>
<evidence type="ECO:0000313" key="2">
    <source>
        <dbReference type="EMBL" id="MCI48607.1"/>
    </source>
</evidence>